<keyword evidence="13" id="KW-1185">Reference proteome</keyword>
<evidence type="ECO:0000256" key="6">
    <source>
        <dbReference type="ARBA" id="ARBA00023136"/>
    </source>
</evidence>
<proteinExistence type="inferred from homology"/>
<evidence type="ECO:0000313" key="12">
    <source>
        <dbReference type="EMBL" id="KAK4311341.1"/>
    </source>
</evidence>
<evidence type="ECO:0000256" key="7">
    <source>
        <dbReference type="ARBA" id="ARBA00023170"/>
    </source>
</evidence>
<reference evidence="12" key="1">
    <citation type="submission" date="2023-11" db="EMBL/GenBank/DDBJ databases">
        <title>Genome assemblies of two species of porcelain crab, Petrolisthes cinctipes and Petrolisthes manimaculis (Anomura: Porcellanidae).</title>
        <authorList>
            <person name="Angst P."/>
        </authorList>
    </citation>
    <scope>NUCLEOTIDE SEQUENCE</scope>
    <source>
        <strain evidence="12">PB745_02</strain>
        <tissue evidence="12">Gill</tissue>
    </source>
</reference>
<feature type="compositionally biased region" description="Acidic residues" evidence="9">
    <location>
        <begin position="725"/>
        <end position="736"/>
    </location>
</feature>
<feature type="compositionally biased region" description="Basic residues" evidence="9">
    <location>
        <begin position="708"/>
        <end position="719"/>
    </location>
</feature>
<evidence type="ECO:0000259" key="11">
    <source>
        <dbReference type="Pfam" id="PF00060"/>
    </source>
</evidence>
<name>A0AAE1PMV0_9EUCA</name>
<comment type="subcellular location">
    <subcellularLocation>
        <location evidence="1">Cell membrane</location>
        <topology evidence="1">Multi-pass membrane protein</topology>
    </subcellularLocation>
</comment>
<keyword evidence="6 10" id="KW-0472">Membrane</keyword>
<evidence type="ECO:0000256" key="2">
    <source>
        <dbReference type="ARBA" id="ARBA00008685"/>
    </source>
</evidence>
<sequence length="791" mass="89545">MVVTSTVTLMLVMVMVMVMMMSNTTLSLILTPSITQDGGVGWSILQKAMKEVLGASSRPHCSLIFLTDGSTPLVQLNQARTSQHKYLTTQVPHNTSTSQHKYLTTQVVDWWGGGGVGGGVAMVEVQAGQLTPTTNLTQALSSVLPHARKLRLLSWCVTVVVVSDQFSFLTTVANTADDLRLLVWSTRLLVVSRLPLLQLHHLLTSYWAFSMMNTAFLTQQHLNTHTSKCEVWSHLPYPVGGGGGQVVRVASWSEGRGLVMETTAQTIYQHKYNTFHGGKVNMTVFPFPPYWMDETLDTDGGRSNDHQEKEGDGNGGRRKEVEEMENGDRGRRKEEEEGQMKEEMEKGDRGRRKEEEERRMKEENEKERRMKDEEVGITGRDYIILETIAASLNLTINVLPYGEWDEVMGRLEDRTAYMSPIKLALMPHLLEIYDFTLFIEPATLGFTMAKPTLKPRWQSLYYPLRPSVWASIMATLLVVPVLFIWVGRQVDEVVQEVVSDEWTLWRATEVMLGSLLGHTFPGTLSQRSSVRLVTASWLVFAFIAGTAYRSNLTAFLTVPKYPPRPESLAQLIGAGASVMLPPDMVDFYRSFEESTSDVFRKLYERVEFVPDFKEGMQQAMQSNKAYMYERLNSQLMMAEHFTDAEGRTPLYVNNQNVMPGYCGWPLTRDAPFKHVLDAYIMACHGGGLIEKWTQDVLRTARTENRKKQLLKRNQRRSKKEKAMVEEEGVEEEEEGATETQESVTKNQALTLVHMQGPLFLFLLGVLLSLAAFILEVLFLKVCCLPLHRLRL</sequence>
<evidence type="ECO:0000256" key="4">
    <source>
        <dbReference type="ARBA" id="ARBA00022692"/>
    </source>
</evidence>
<feature type="domain" description="Ionotropic glutamate receptor C-terminal" evidence="11">
    <location>
        <begin position="467"/>
        <end position="764"/>
    </location>
</feature>
<evidence type="ECO:0000256" key="10">
    <source>
        <dbReference type="SAM" id="Phobius"/>
    </source>
</evidence>
<keyword evidence="5 10" id="KW-1133">Transmembrane helix</keyword>
<dbReference type="AlphaFoldDB" id="A0AAE1PMV0"/>
<dbReference type="InterPro" id="IPR052192">
    <property type="entry name" value="Insect_Ionotropic_Sensory_Rcpt"/>
</dbReference>
<feature type="compositionally biased region" description="Basic and acidic residues" evidence="9">
    <location>
        <begin position="299"/>
        <end position="370"/>
    </location>
</feature>
<dbReference type="GO" id="GO:0005886">
    <property type="term" value="C:plasma membrane"/>
    <property type="evidence" value="ECO:0007669"/>
    <property type="project" value="UniProtKB-SubCell"/>
</dbReference>
<feature type="region of interest" description="Disordered" evidence="9">
    <location>
        <begin position="708"/>
        <end position="742"/>
    </location>
</feature>
<comment type="similarity">
    <text evidence="2">Belongs to the glutamate-gated ion channel (TC 1.A.10.1) family.</text>
</comment>
<organism evidence="12 13">
    <name type="scientific">Petrolisthes manimaculis</name>
    <dbReference type="NCBI Taxonomy" id="1843537"/>
    <lineage>
        <taxon>Eukaryota</taxon>
        <taxon>Metazoa</taxon>
        <taxon>Ecdysozoa</taxon>
        <taxon>Arthropoda</taxon>
        <taxon>Crustacea</taxon>
        <taxon>Multicrustacea</taxon>
        <taxon>Malacostraca</taxon>
        <taxon>Eumalacostraca</taxon>
        <taxon>Eucarida</taxon>
        <taxon>Decapoda</taxon>
        <taxon>Pleocyemata</taxon>
        <taxon>Anomura</taxon>
        <taxon>Galatheoidea</taxon>
        <taxon>Porcellanidae</taxon>
        <taxon>Petrolisthes</taxon>
    </lineage>
</organism>
<feature type="transmembrane region" description="Helical" evidence="10">
    <location>
        <begin position="758"/>
        <end position="779"/>
    </location>
</feature>
<dbReference type="InterPro" id="IPR001320">
    <property type="entry name" value="Iontro_rcpt_C"/>
</dbReference>
<keyword evidence="7" id="KW-0675">Receptor</keyword>
<dbReference type="GO" id="GO:0050906">
    <property type="term" value="P:detection of stimulus involved in sensory perception"/>
    <property type="evidence" value="ECO:0007669"/>
    <property type="project" value="UniProtKB-ARBA"/>
</dbReference>
<feature type="transmembrane region" description="Helical" evidence="10">
    <location>
        <begin position="6"/>
        <end position="30"/>
    </location>
</feature>
<feature type="region of interest" description="Disordered" evidence="9">
    <location>
        <begin position="296"/>
        <end position="370"/>
    </location>
</feature>
<dbReference type="Proteomes" id="UP001292094">
    <property type="component" value="Unassembled WGS sequence"/>
</dbReference>
<evidence type="ECO:0000256" key="5">
    <source>
        <dbReference type="ARBA" id="ARBA00022989"/>
    </source>
</evidence>
<keyword evidence="4 10" id="KW-0812">Transmembrane</keyword>
<dbReference type="EMBL" id="JAWZYT010001527">
    <property type="protein sequence ID" value="KAK4311341.1"/>
    <property type="molecule type" value="Genomic_DNA"/>
</dbReference>
<keyword evidence="3" id="KW-1003">Cell membrane</keyword>
<evidence type="ECO:0000256" key="1">
    <source>
        <dbReference type="ARBA" id="ARBA00004651"/>
    </source>
</evidence>
<accession>A0AAE1PMV0</accession>
<dbReference type="Pfam" id="PF00060">
    <property type="entry name" value="Lig_chan"/>
    <property type="match status" value="1"/>
</dbReference>
<evidence type="ECO:0000256" key="9">
    <source>
        <dbReference type="SAM" id="MobiDB-lite"/>
    </source>
</evidence>
<dbReference type="Gene3D" id="1.10.287.70">
    <property type="match status" value="1"/>
</dbReference>
<dbReference type="GO" id="GO:0015276">
    <property type="term" value="F:ligand-gated monoatomic ion channel activity"/>
    <property type="evidence" value="ECO:0007669"/>
    <property type="project" value="InterPro"/>
</dbReference>
<evidence type="ECO:0000256" key="3">
    <source>
        <dbReference type="ARBA" id="ARBA00022475"/>
    </source>
</evidence>
<protein>
    <recommendedName>
        <fullName evidence="11">Ionotropic glutamate receptor C-terminal domain-containing protein</fullName>
    </recommendedName>
</protein>
<comment type="caution">
    <text evidence="12">The sequence shown here is derived from an EMBL/GenBank/DDBJ whole genome shotgun (WGS) entry which is preliminary data.</text>
</comment>
<evidence type="ECO:0000256" key="8">
    <source>
        <dbReference type="ARBA" id="ARBA00023180"/>
    </source>
</evidence>
<dbReference type="SUPFAM" id="SSF53850">
    <property type="entry name" value="Periplasmic binding protein-like II"/>
    <property type="match status" value="1"/>
</dbReference>
<dbReference type="PANTHER" id="PTHR42643:SF39">
    <property type="entry name" value="IONOTROPIC RECEPTOR 56A-RELATED"/>
    <property type="match status" value="1"/>
</dbReference>
<dbReference type="PANTHER" id="PTHR42643">
    <property type="entry name" value="IONOTROPIC RECEPTOR 20A-RELATED"/>
    <property type="match status" value="1"/>
</dbReference>
<gene>
    <name evidence="12" type="ORF">Pmani_017149</name>
</gene>
<evidence type="ECO:0000313" key="13">
    <source>
        <dbReference type="Proteomes" id="UP001292094"/>
    </source>
</evidence>
<keyword evidence="8" id="KW-0325">Glycoprotein</keyword>